<dbReference type="SUPFAM" id="SSF54373">
    <property type="entry name" value="FAD-linked reductases, C-terminal domain"/>
    <property type="match status" value="1"/>
</dbReference>
<keyword evidence="8" id="KW-1185">Reference proteome</keyword>
<name>A0A1I2HTH0_9BACL</name>
<proteinExistence type="inferred from homology"/>
<comment type="similarity">
    <text evidence="2">Belongs to the GMC oxidoreductase family.</text>
</comment>
<keyword evidence="4" id="KW-0274">FAD</keyword>
<dbReference type="AlphaFoldDB" id="A0A1I2HTH0"/>
<dbReference type="InterPro" id="IPR018392">
    <property type="entry name" value="LysM"/>
</dbReference>
<dbReference type="PANTHER" id="PTHR42784">
    <property type="entry name" value="PYRANOSE 2-OXIDASE"/>
    <property type="match status" value="1"/>
</dbReference>
<dbReference type="SUPFAM" id="SSF51905">
    <property type="entry name" value="FAD/NAD(P)-binding domain"/>
    <property type="match status" value="1"/>
</dbReference>
<organism evidence="7 8">
    <name type="scientific">Paenibacillus algorifonticola</name>
    <dbReference type="NCBI Taxonomy" id="684063"/>
    <lineage>
        <taxon>Bacteria</taxon>
        <taxon>Bacillati</taxon>
        <taxon>Bacillota</taxon>
        <taxon>Bacilli</taxon>
        <taxon>Bacillales</taxon>
        <taxon>Paenibacillaceae</taxon>
        <taxon>Paenibacillus</taxon>
    </lineage>
</organism>
<evidence type="ECO:0000256" key="2">
    <source>
        <dbReference type="ARBA" id="ARBA00010790"/>
    </source>
</evidence>
<dbReference type="InterPro" id="IPR007867">
    <property type="entry name" value="GMC_OxRtase_C"/>
</dbReference>
<gene>
    <name evidence="7" type="ORF">SAMN04487969_12716</name>
</gene>
<dbReference type="PROSITE" id="PS51782">
    <property type="entry name" value="LYSM"/>
    <property type="match status" value="1"/>
</dbReference>
<sequence>MRTMRLYIAGSTDNLRTIALKYKVRIEELISLNPHIIAPLSNIAGQQIKLPTLGGVLDKTTELPPCTLQLINPEACEQWIPLNSLDEMQHKEYDVLIVGTGAGGGAVLRRLIQQLADSGKRIGVIERGGLLIPTHAQNIETMNSRRVFDYYSSEAYYIDNYLSGQIYALGGRTLFWSTTSPRMTNSELLQWPVPLSEMNRYYALAEKALSVTPNFTKGAPLTQLLLDRLQRNGYPDATDEPLAVNLEPSNAFGVMNSNPVFSSVHFLAEALNRPYDLAIHARAVKVLTDQNRCVGVEVISPDKQTFRLKAKNVVLSASTFGSAQILLNSDIKGRAIGHYMTNHSRVLGLGQVNRNEFPEVLGPLRILVPGQIDRPYQIQIVGPGDYPWVQYAEQPLQEKWNFFLGTLGKVEARYDNYVSLDPVKRDEDGVPELNIHFSYSVRDEEVIRQMGEGVKKAAAAMNASLVSAEGPALCRLPIGSDIHEMGTCRMGEDPSTSATNHFGQIHGITGLYVADNSVIPTSGTANPTLTTVALAFRTADEIAKRLK</sequence>
<dbReference type="Gene3D" id="3.50.50.60">
    <property type="entry name" value="FAD/NAD(P)-binding domain"/>
    <property type="match status" value="2"/>
</dbReference>
<dbReference type="Pfam" id="PF00732">
    <property type="entry name" value="GMC_oxred_N"/>
    <property type="match status" value="1"/>
</dbReference>
<evidence type="ECO:0000256" key="4">
    <source>
        <dbReference type="ARBA" id="ARBA00022827"/>
    </source>
</evidence>
<dbReference type="InterPro" id="IPR000172">
    <property type="entry name" value="GMC_OxRdtase_N"/>
</dbReference>
<feature type="domain" description="LysM" evidence="6">
    <location>
        <begin position="5"/>
        <end position="50"/>
    </location>
</feature>
<dbReference type="Proteomes" id="UP000183410">
    <property type="component" value="Unassembled WGS sequence"/>
</dbReference>
<dbReference type="CDD" id="cd00118">
    <property type="entry name" value="LysM"/>
    <property type="match status" value="1"/>
</dbReference>
<dbReference type="InterPro" id="IPR051473">
    <property type="entry name" value="P2Ox-like"/>
</dbReference>
<reference evidence="8" key="1">
    <citation type="submission" date="2016-10" db="EMBL/GenBank/DDBJ databases">
        <authorList>
            <person name="Varghese N."/>
            <person name="Submissions S."/>
        </authorList>
    </citation>
    <scope>NUCLEOTIDE SEQUENCE [LARGE SCALE GENOMIC DNA]</scope>
    <source>
        <strain evidence="8">CGMCC 1.10223</strain>
    </source>
</reference>
<evidence type="ECO:0000256" key="1">
    <source>
        <dbReference type="ARBA" id="ARBA00001974"/>
    </source>
</evidence>
<dbReference type="PANTHER" id="PTHR42784:SF1">
    <property type="entry name" value="PYRANOSE 2-OXIDASE"/>
    <property type="match status" value="1"/>
</dbReference>
<accession>A0A1I2HTH0</accession>
<dbReference type="EMBL" id="FONN01000027">
    <property type="protein sequence ID" value="SFF33495.1"/>
    <property type="molecule type" value="Genomic_DNA"/>
</dbReference>
<keyword evidence="5" id="KW-0560">Oxidoreductase</keyword>
<evidence type="ECO:0000313" key="8">
    <source>
        <dbReference type="Proteomes" id="UP000183410"/>
    </source>
</evidence>
<protein>
    <submittedName>
        <fullName evidence="7">Choline dehydrogenase</fullName>
    </submittedName>
</protein>
<evidence type="ECO:0000259" key="6">
    <source>
        <dbReference type="PROSITE" id="PS51782"/>
    </source>
</evidence>
<dbReference type="GO" id="GO:0016614">
    <property type="term" value="F:oxidoreductase activity, acting on CH-OH group of donors"/>
    <property type="evidence" value="ECO:0007669"/>
    <property type="project" value="InterPro"/>
</dbReference>
<dbReference type="GO" id="GO:0050660">
    <property type="term" value="F:flavin adenine dinucleotide binding"/>
    <property type="evidence" value="ECO:0007669"/>
    <property type="project" value="InterPro"/>
</dbReference>
<evidence type="ECO:0000313" key="7">
    <source>
        <dbReference type="EMBL" id="SFF33495.1"/>
    </source>
</evidence>
<dbReference type="InterPro" id="IPR036188">
    <property type="entry name" value="FAD/NAD-bd_sf"/>
</dbReference>
<comment type="cofactor">
    <cofactor evidence="1">
        <name>FAD</name>
        <dbReference type="ChEBI" id="CHEBI:57692"/>
    </cofactor>
</comment>
<dbReference type="Pfam" id="PF05199">
    <property type="entry name" value="GMC_oxred_C"/>
    <property type="match status" value="1"/>
</dbReference>
<evidence type="ECO:0000256" key="5">
    <source>
        <dbReference type="ARBA" id="ARBA00023002"/>
    </source>
</evidence>
<evidence type="ECO:0000256" key="3">
    <source>
        <dbReference type="ARBA" id="ARBA00022630"/>
    </source>
</evidence>
<keyword evidence="3" id="KW-0285">Flavoprotein</keyword>